<dbReference type="GO" id="GO:0004482">
    <property type="term" value="F:mRNA 5'-cap (guanine-N7-)-methyltransferase activity"/>
    <property type="evidence" value="ECO:0007669"/>
    <property type="project" value="InterPro"/>
</dbReference>
<evidence type="ECO:0000256" key="17">
    <source>
        <dbReference type="ARBA" id="ARBA00031012"/>
    </source>
</evidence>
<sequence>MASLEQFYREARAMLGGKRPQDLYDDEEDIDWDLEMEDDDEDGFSFGPRVKKIFFQTIPQGLDSPILATTTIKFRAALENRSSDPRLRSNVSLFKEKEFISIVKLSIRSEMKHRALGEGKIPTLLHRIEQHSKPLPIPRRALSVATKLIKQRRHKMHDTGKLYNKIQTSATVMQAYGWYRPIQEALNKRRRYSEKSSQTKATTYETPAYQIILSSEFVAFVDYRTKVVSYHSMDVFLAVHDALKRWFALVVSDLVLEVSRQTSCDIISVARKCVVWQRKIVNVVGDAGYDVAKAPEAIFKTRAIDIAGSGVTTPTPYERMVDKYKEKLVALNADPMLMDELDEIARSVSSYEAAVELSPLIKMSGHPEIDPSSSAAKSRRIATAPYYAEPQAIQKSLWLFSHLVLKDYVRQKGRWPPITFREGFNGRLKDLHDAAWLQLTDNDYPLEDWDYAEIGQIEQFDYHENYLPLFKDKTCSPGKAKLADFYSHKSGINRDVKRLLLRLADYPLLDTVEVIHQITRDEFTDDDLLIMLYPKECEFKKQGRMFCMLTMRIRLFFSIVQENVKSKIMKYLPYTSMTMGSAELKATLRELSKPSASEDTIFFELDLSSWNLHFRHLWIRQLGMLMDKMTGMKKTFGRSHEIFNRSEICVLAGDARIMQLEDKESRNRISTDSMWYDHEGGFEGIDQATWTVATELMVYLALEGEDCSFMLLGQGDNQTIAVTRRKDSEEQLSAFTSRMAKKIEMTAKQFDHEAKPEEFIESSSQITYSKDYYNNGVHIPKELNLASQINEKVNADVPTMPAALGAIFSSAIGSASNARDPARHFDLAILFGSIFLEDYFDGSGPFASPRTKGSESLMELSLLIPSTLGGFPVSPLSSFLVSGEPDLLVSSIASTRWLHTTTVGKYMNLLASGALFEKDPKVHMLLDDPYSLPFMSARKTQAVYEDATEERVKSARNVHIGPLVSHYSKSSKRHLDEYLSAMKPLPASIMSDLRSLTSFGASQRIKKKFTLTRTLVNSAQSRGSLEAKVRFAARTESAGVLLRLSSCENSASHKPRTLEPTSLLMARRLRKFWGVELVGLDCEHPFDFSFGPWKEGSGVQIQVASSITDLTKRGPYRPFLGGLTKEHRVEKEYEISDDPIIDDLKKIAIIASSLDGGPIFHQTLDYIARTRNDLGIDTLCDLLPTIDGGALSHRYRELGSSGAIRPLGNLSVAEHIAFNTDNIDGISGGVKDYPIAFQLFFSIGIQHCRKLKSGFKSENRRFMFSLSASDTVEIEEPTFIFNPTTPVPPLIRHIGNPLVDVEVEASVDKKRVRPEIIPFPPEYSRPVLAGAILSTLMRKSITSTRLEDAKANIIVEELDEALFIGIGAENVYNAAVVAGTNFMVYKYLLTGGKLSETHRIRAMAEAVSKLLVQMISQGVLREGHRYPMSWACTSIRTRPGRDGFSLGKDGFRLLIAEDITRLALSRSFCMELGDVVLPSKGDAISEWDAIGLDSARLMWTVCFRCPEATVGEVRKEFHRMRRMIRGDFQSAVLMEAYRLYRLNLGQVLIENADILGDEADAILELTHSLFQGVDLTTEEVFRRARRWTSKTISLAPKRDEKYTRVADQKVLLASRGAARITPTPMRDLGPAPQLNTIERILTRMRVSYAVHGTIGPMWYHVLRREVVSSRSARVFGTGSGGVQRILSSLGKPSEGVDLETTIAPEVLQLGYGQPADCIGRDDAFYSKAGLASTGDVYQPSVIRKCAVAHDLIIIDIELKGERNYAALFSSLKESGVQARVGIKMILSPQELLEVHSALATSSSNTSIYQLGLGQQDQDVIPYCVFFNQESYRSALSSTQRESYMVDPRFIEEYPIPEGHIQVTQLLEVCTNNYVKGATTIGNAIHDLMDMLDNERGDYRGRVQGSAIMDKVVALGFLLIIAQVIGLEGPQRTAPEMIRLLADQVEGGEISVRSNMGFQPIRVTSQRPDLRHLLLTYGPTLCAAVLAGKMTVF</sequence>
<evidence type="ECO:0000259" key="21">
    <source>
        <dbReference type="PROSITE" id="PS50526"/>
    </source>
</evidence>
<keyword evidence="11" id="KW-0693">Viral RNA replication</keyword>
<name>A0AA51BSC8_9MONO</name>
<feature type="domain" description="RdRp catalytic" evidence="21">
    <location>
        <begin position="599"/>
        <end position="776"/>
    </location>
</feature>
<evidence type="ECO:0000256" key="7">
    <source>
        <dbReference type="ARBA" id="ARBA00022695"/>
    </source>
</evidence>
<evidence type="ECO:0000256" key="10">
    <source>
        <dbReference type="ARBA" id="ARBA00022844"/>
    </source>
</evidence>
<evidence type="ECO:0000256" key="14">
    <source>
        <dbReference type="ARBA" id="ARBA00024494"/>
    </source>
</evidence>
<evidence type="ECO:0000256" key="12">
    <source>
        <dbReference type="ARBA" id="ARBA00023042"/>
    </source>
</evidence>
<dbReference type="EMBL" id="OQ999705">
    <property type="protein sequence ID" value="WMI40114.1"/>
    <property type="molecule type" value="Viral_cRNA"/>
</dbReference>
<evidence type="ECO:0000256" key="1">
    <source>
        <dbReference type="ARBA" id="ARBA00004328"/>
    </source>
</evidence>
<keyword evidence="7" id="KW-0548">Nucleotidyltransferase</keyword>
<evidence type="ECO:0000256" key="19">
    <source>
        <dbReference type="ARBA" id="ARBA00047370"/>
    </source>
</evidence>
<comment type="catalytic activity">
    <reaction evidence="15">
        <text>a 5'-end (5'-triphosphoguanosine)-(2'-O-methyladenylyl)-adenylyl-cytidylyl-adenosine in mRNA + S-adenosyl-L-methionine = a 5'-end (N(7)-methyl 5'-triphosphoguanosine)-(2'-O-methyladenylyl)-adenylyl-cytidylyl-adenosine in mRNA + S-adenosyl-L-homocysteine</text>
        <dbReference type="Rhea" id="RHEA:65440"/>
        <dbReference type="Rhea" id="RHEA-COMP:16798"/>
        <dbReference type="Rhea" id="RHEA-COMP:16801"/>
        <dbReference type="ChEBI" id="CHEBI:57856"/>
        <dbReference type="ChEBI" id="CHEBI:59789"/>
        <dbReference type="ChEBI" id="CHEBI:156482"/>
        <dbReference type="ChEBI" id="CHEBI:156483"/>
    </reaction>
</comment>
<evidence type="ECO:0000256" key="13">
    <source>
        <dbReference type="ARBA" id="ARBA00023268"/>
    </source>
</evidence>
<keyword evidence="10" id="KW-0946">Virion</keyword>
<evidence type="ECO:0000256" key="6">
    <source>
        <dbReference type="ARBA" id="ARBA00022691"/>
    </source>
</evidence>
<keyword evidence="5" id="KW-0808">Transferase</keyword>
<keyword evidence="4" id="KW-0507">mRNA processing</keyword>
<evidence type="ECO:0000256" key="15">
    <source>
        <dbReference type="ARBA" id="ARBA00024499"/>
    </source>
</evidence>
<keyword evidence="6" id="KW-0949">S-adenosyl-L-methionine</keyword>
<keyword evidence="8" id="KW-0547">Nucleotide-binding</keyword>
<reference evidence="22" key="1">
    <citation type="journal article" date="2023" name="Microbiol. Spectr.">
        <title>Extreme Diversity of Mycoviruses Present in Single Strains of Rhizoctonia cerealis, the Pathogen of Wheat Sharp Eyespot.</title>
        <authorList>
            <person name="Li W."/>
            <person name="Sun H."/>
            <person name="Cao S."/>
            <person name="Zhang A."/>
            <person name="Zhang H."/>
            <person name="Shu Y."/>
            <person name="Chen H."/>
        </authorList>
    </citation>
    <scope>NUCLEOTIDE SEQUENCE</scope>
    <source>
        <strain evidence="22">RcPhV-1084-3</strain>
    </source>
</reference>
<dbReference type="Pfam" id="PF00946">
    <property type="entry name" value="Mononeg_RNA_pol"/>
    <property type="match status" value="1"/>
</dbReference>
<dbReference type="InterPro" id="IPR014023">
    <property type="entry name" value="Mononeg_RNA_pol_cat"/>
</dbReference>
<evidence type="ECO:0000256" key="3">
    <source>
        <dbReference type="ARBA" id="ARBA00022484"/>
    </source>
</evidence>
<organism evidence="22">
    <name type="scientific">Rhizoctonia cerealis phyllomonavirus</name>
    <dbReference type="NCBI Taxonomy" id="3068671"/>
    <lineage>
        <taxon>Viruses</taxon>
        <taxon>Riboviria</taxon>
        <taxon>Orthornavirae</taxon>
        <taxon>Negarnaviricota</taxon>
        <taxon>Haploviricotina</taxon>
        <taxon>Monjiviricetes</taxon>
        <taxon>Mononegavirales</taxon>
        <taxon>Mymonaviridae</taxon>
        <taxon>Phyllomonavirus</taxon>
    </lineage>
</organism>
<dbReference type="EC" id="2.7.7.48" evidence="2"/>
<evidence type="ECO:0000256" key="18">
    <source>
        <dbReference type="ARBA" id="ARBA00047332"/>
    </source>
</evidence>
<dbReference type="Pfam" id="PF14318">
    <property type="entry name" value="Mononeg_mRNAcap"/>
    <property type="match status" value="1"/>
</dbReference>
<keyword evidence="3 22" id="KW-0696">RNA-directed RNA polymerase</keyword>
<dbReference type="GO" id="GO:0003968">
    <property type="term" value="F:RNA-directed RNA polymerase activity"/>
    <property type="evidence" value="ECO:0007669"/>
    <property type="project" value="UniProtKB-KW"/>
</dbReference>
<dbReference type="GO" id="GO:0044423">
    <property type="term" value="C:virion component"/>
    <property type="evidence" value="ECO:0007669"/>
    <property type="project" value="UniProtKB-KW"/>
</dbReference>
<evidence type="ECO:0000256" key="2">
    <source>
        <dbReference type="ARBA" id="ARBA00012494"/>
    </source>
</evidence>
<evidence type="ECO:0000256" key="11">
    <source>
        <dbReference type="ARBA" id="ARBA00022953"/>
    </source>
</evidence>
<comment type="catalytic activity">
    <reaction evidence="14">
        <text>a 5'-end triphospho-adenylyl-adenylyl-cytidylyl-adenosine in mRNA + GDP + H(+) = a 5'-end (5'-triphosphoguanosine)-adenylyl-adenylyl-cytidylyl-adenosine in mRNA + diphosphate</text>
        <dbReference type="Rhea" id="RHEA:65436"/>
        <dbReference type="Rhea" id="RHEA-COMP:16797"/>
        <dbReference type="Rhea" id="RHEA-COMP:16799"/>
        <dbReference type="ChEBI" id="CHEBI:15378"/>
        <dbReference type="ChEBI" id="CHEBI:33019"/>
        <dbReference type="ChEBI" id="CHEBI:58189"/>
        <dbReference type="ChEBI" id="CHEBI:156484"/>
        <dbReference type="ChEBI" id="CHEBI:156503"/>
        <dbReference type="EC" id="2.7.7.88"/>
    </reaction>
</comment>
<keyword evidence="13" id="KW-0511">Multifunctional enzyme</keyword>
<evidence type="ECO:0000256" key="4">
    <source>
        <dbReference type="ARBA" id="ARBA00022664"/>
    </source>
</evidence>
<reference evidence="22" key="2">
    <citation type="submission" date="2023-05" db="EMBL/GenBank/DDBJ databases">
        <authorList>
            <person name="Li W."/>
        </authorList>
    </citation>
    <scope>NUCLEOTIDE SEQUENCE</scope>
    <source>
        <strain evidence="22">RcPhV-1084-3</strain>
    </source>
</reference>
<accession>A0AA51BSC8</accession>
<comment type="catalytic activity">
    <reaction evidence="20">
        <text>GTP + H2O = GDP + phosphate + H(+)</text>
        <dbReference type="Rhea" id="RHEA:19669"/>
        <dbReference type="ChEBI" id="CHEBI:15377"/>
        <dbReference type="ChEBI" id="CHEBI:15378"/>
        <dbReference type="ChEBI" id="CHEBI:37565"/>
        <dbReference type="ChEBI" id="CHEBI:43474"/>
        <dbReference type="ChEBI" id="CHEBI:58189"/>
    </reaction>
</comment>
<evidence type="ECO:0000256" key="9">
    <source>
        <dbReference type="ARBA" id="ARBA00022840"/>
    </source>
</evidence>
<evidence type="ECO:0000313" key="22">
    <source>
        <dbReference type="EMBL" id="WMI40114.1"/>
    </source>
</evidence>
<comment type="catalytic activity">
    <reaction evidence="18">
        <text>a 5'-end (5'-triphosphoguanosine)-adenylyl-adenylyl-cytidylyl-adenosine in mRNA + S-adenosyl-L-methionine = a 5'-end (5'-triphosphoguanosine)-(2'-O-methyladenylyl)-adenylyl-cytidylyl-adenosine in mRNA + S-adenosyl-L-homocysteine + H(+)</text>
        <dbReference type="Rhea" id="RHEA:65380"/>
        <dbReference type="Rhea" id="RHEA-COMP:16797"/>
        <dbReference type="Rhea" id="RHEA-COMP:16801"/>
        <dbReference type="ChEBI" id="CHEBI:15378"/>
        <dbReference type="ChEBI" id="CHEBI:57856"/>
        <dbReference type="ChEBI" id="CHEBI:59789"/>
        <dbReference type="ChEBI" id="CHEBI:156482"/>
        <dbReference type="ChEBI" id="CHEBI:156484"/>
    </reaction>
</comment>
<dbReference type="PROSITE" id="PS50526">
    <property type="entry name" value="RDRP_SSRNA_NEG_NONSEG"/>
    <property type="match status" value="1"/>
</dbReference>
<protein>
    <recommendedName>
        <fullName evidence="2">RNA-directed RNA polymerase</fullName>
        <ecNumber evidence="2">2.7.7.48</ecNumber>
    </recommendedName>
    <alternativeName>
        <fullName evidence="17">Replicase</fullName>
    </alternativeName>
    <alternativeName>
        <fullName evidence="16">Transcriptase</fullName>
    </alternativeName>
</protein>
<evidence type="ECO:0000256" key="16">
    <source>
        <dbReference type="ARBA" id="ARBA00030436"/>
    </source>
</evidence>
<evidence type="ECO:0000256" key="20">
    <source>
        <dbReference type="ARBA" id="ARBA00048548"/>
    </source>
</evidence>
<comment type="catalytic activity">
    <reaction evidence="19">
        <text>a 5'-end (5'-triphosphoguanosine)-adenylyl-adenylyl-cytidylyl-adenosine in mRNA + 2 S-adenosyl-L-methionine = a 5'-end (N(7)-methyl 5'-triphosphoguanosine)-(2'-O-methyladenylyl)-adenylyl-cytidylyl-adenosine in mRNA + 2 S-adenosyl-L-homocysteine + H(+)</text>
        <dbReference type="Rhea" id="RHEA:65376"/>
        <dbReference type="Rhea" id="RHEA-COMP:16797"/>
        <dbReference type="Rhea" id="RHEA-COMP:16798"/>
        <dbReference type="ChEBI" id="CHEBI:15378"/>
        <dbReference type="ChEBI" id="CHEBI:57856"/>
        <dbReference type="ChEBI" id="CHEBI:59789"/>
        <dbReference type="ChEBI" id="CHEBI:156483"/>
        <dbReference type="ChEBI" id="CHEBI:156484"/>
        <dbReference type="EC" id="2.1.1.375"/>
    </reaction>
</comment>
<dbReference type="GO" id="GO:0005524">
    <property type="term" value="F:ATP binding"/>
    <property type="evidence" value="ECO:0007669"/>
    <property type="project" value="UniProtKB-KW"/>
</dbReference>
<evidence type="ECO:0000256" key="5">
    <source>
        <dbReference type="ARBA" id="ARBA00022679"/>
    </source>
</evidence>
<evidence type="ECO:0000256" key="8">
    <source>
        <dbReference type="ARBA" id="ARBA00022741"/>
    </source>
</evidence>
<comment type="subcellular location">
    <subcellularLocation>
        <location evidence="1">Virion</location>
    </subcellularLocation>
</comment>
<keyword evidence="12" id="KW-0506">mRNA capping</keyword>
<keyword evidence="9" id="KW-0067">ATP-binding</keyword>
<proteinExistence type="predicted"/>
<dbReference type="InterPro" id="IPR026890">
    <property type="entry name" value="Mononeg_mRNAcap"/>
</dbReference>